<accession>A0A9D4R2A0</accession>
<dbReference type="AlphaFoldDB" id="A0A9D4R2A0"/>
<name>A0A9D4R2A0_DREPO</name>
<keyword evidence="2" id="KW-1185">Reference proteome</keyword>
<sequence>MARQRLTRIPTPHNWGPGVGNVDMDDVHYVKTENMGYEKKIGYEKNWVRKKNWEYGEVVTVDLSINLKQDGKQAAFTYINGPGWIMWTCMVEIDRVVIRDVQY</sequence>
<gene>
    <name evidence="1" type="ORF">DPMN_093090</name>
</gene>
<dbReference type="Proteomes" id="UP000828390">
    <property type="component" value="Unassembled WGS sequence"/>
</dbReference>
<reference evidence="1" key="1">
    <citation type="journal article" date="2019" name="bioRxiv">
        <title>The Genome of the Zebra Mussel, Dreissena polymorpha: A Resource for Invasive Species Research.</title>
        <authorList>
            <person name="McCartney M.A."/>
            <person name="Auch B."/>
            <person name="Kono T."/>
            <person name="Mallez S."/>
            <person name="Zhang Y."/>
            <person name="Obille A."/>
            <person name="Becker A."/>
            <person name="Abrahante J.E."/>
            <person name="Garbe J."/>
            <person name="Badalamenti J.P."/>
            <person name="Herman A."/>
            <person name="Mangelson H."/>
            <person name="Liachko I."/>
            <person name="Sullivan S."/>
            <person name="Sone E.D."/>
            <person name="Koren S."/>
            <person name="Silverstein K.A.T."/>
            <person name="Beckman K.B."/>
            <person name="Gohl D.M."/>
        </authorList>
    </citation>
    <scope>NUCLEOTIDE SEQUENCE</scope>
    <source>
        <strain evidence="1">Duluth1</strain>
        <tissue evidence="1">Whole animal</tissue>
    </source>
</reference>
<comment type="caution">
    <text evidence="1">The sequence shown here is derived from an EMBL/GenBank/DDBJ whole genome shotgun (WGS) entry which is preliminary data.</text>
</comment>
<proteinExistence type="predicted"/>
<evidence type="ECO:0000313" key="1">
    <source>
        <dbReference type="EMBL" id="KAH3850665.1"/>
    </source>
</evidence>
<protein>
    <submittedName>
        <fullName evidence="1">Uncharacterized protein</fullName>
    </submittedName>
</protein>
<reference evidence="1" key="2">
    <citation type="submission" date="2020-11" db="EMBL/GenBank/DDBJ databases">
        <authorList>
            <person name="McCartney M.A."/>
            <person name="Auch B."/>
            <person name="Kono T."/>
            <person name="Mallez S."/>
            <person name="Becker A."/>
            <person name="Gohl D.M."/>
            <person name="Silverstein K.A.T."/>
            <person name="Koren S."/>
            <person name="Bechman K.B."/>
            <person name="Herman A."/>
            <person name="Abrahante J.E."/>
            <person name="Garbe J."/>
        </authorList>
    </citation>
    <scope>NUCLEOTIDE SEQUENCE</scope>
    <source>
        <strain evidence="1">Duluth1</strain>
        <tissue evidence="1">Whole animal</tissue>
    </source>
</reference>
<organism evidence="1 2">
    <name type="scientific">Dreissena polymorpha</name>
    <name type="common">Zebra mussel</name>
    <name type="synonym">Mytilus polymorpha</name>
    <dbReference type="NCBI Taxonomy" id="45954"/>
    <lineage>
        <taxon>Eukaryota</taxon>
        <taxon>Metazoa</taxon>
        <taxon>Spiralia</taxon>
        <taxon>Lophotrochozoa</taxon>
        <taxon>Mollusca</taxon>
        <taxon>Bivalvia</taxon>
        <taxon>Autobranchia</taxon>
        <taxon>Heteroconchia</taxon>
        <taxon>Euheterodonta</taxon>
        <taxon>Imparidentia</taxon>
        <taxon>Neoheterodontei</taxon>
        <taxon>Myida</taxon>
        <taxon>Dreissenoidea</taxon>
        <taxon>Dreissenidae</taxon>
        <taxon>Dreissena</taxon>
    </lineage>
</organism>
<dbReference type="EMBL" id="JAIWYP010000003">
    <property type="protein sequence ID" value="KAH3850665.1"/>
    <property type="molecule type" value="Genomic_DNA"/>
</dbReference>
<evidence type="ECO:0000313" key="2">
    <source>
        <dbReference type="Proteomes" id="UP000828390"/>
    </source>
</evidence>